<name>A0AA37TA98_9GAMM</name>
<evidence type="ECO:0000313" key="3">
    <source>
        <dbReference type="Proteomes" id="UP001156870"/>
    </source>
</evidence>
<dbReference type="AlphaFoldDB" id="A0AA37TA98"/>
<accession>A0AA37TA98</accession>
<dbReference type="EMBL" id="BSPD01000042">
    <property type="protein sequence ID" value="GLS26305.1"/>
    <property type="molecule type" value="Genomic_DNA"/>
</dbReference>
<keyword evidence="3" id="KW-1185">Reference proteome</keyword>
<dbReference type="RefSeq" id="WP_232592429.1">
    <property type="nucleotide sequence ID" value="NZ_BSPD01000042.1"/>
</dbReference>
<protein>
    <submittedName>
        <fullName evidence="2">Uncharacterized protein</fullName>
    </submittedName>
</protein>
<proteinExistence type="predicted"/>
<keyword evidence="1" id="KW-0472">Membrane</keyword>
<feature type="transmembrane region" description="Helical" evidence="1">
    <location>
        <begin position="37"/>
        <end position="53"/>
    </location>
</feature>
<keyword evidence="1" id="KW-1133">Transmembrane helix</keyword>
<keyword evidence="1" id="KW-0812">Transmembrane</keyword>
<dbReference type="Proteomes" id="UP001156870">
    <property type="component" value="Unassembled WGS sequence"/>
</dbReference>
<evidence type="ECO:0000313" key="2">
    <source>
        <dbReference type="EMBL" id="GLS26305.1"/>
    </source>
</evidence>
<feature type="transmembrane region" description="Helical" evidence="1">
    <location>
        <begin position="6"/>
        <end position="25"/>
    </location>
</feature>
<evidence type="ECO:0000256" key="1">
    <source>
        <dbReference type="SAM" id="Phobius"/>
    </source>
</evidence>
<gene>
    <name evidence="2" type="ORF">GCM10007877_20200</name>
</gene>
<feature type="transmembrane region" description="Helical" evidence="1">
    <location>
        <begin position="86"/>
        <end position="107"/>
    </location>
</feature>
<sequence>MTETAYLYAWGVYLAGSLCLVLVLWRLLRSAAHWVKYPLLFLALGLLVAPFSIETGSPYLAPATLILLFEGIFVPESGFVRAGPTVAVVSLISVLAYPLLFVLSKLIGFSLGSRSTEEVSRTEPEI</sequence>
<comment type="caution">
    <text evidence="2">The sequence shown here is derived from an EMBL/GenBank/DDBJ whole genome shotgun (WGS) entry which is preliminary data.</text>
</comment>
<reference evidence="2 3" key="1">
    <citation type="journal article" date="2014" name="Int. J. Syst. Evol. Microbiol.">
        <title>Complete genome sequence of Corynebacterium casei LMG S-19264T (=DSM 44701T), isolated from a smear-ripened cheese.</title>
        <authorList>
            <consortium name="US DOE Joint Genome Institute (JGI-PGF)"/>
            <person name="Walter F."/>
            <person name="Albersmeier A."/>
            <person name="Kalinowski J."/>
            <person name="Ruckert C."/>
        </authorList>
    </citation>
    <scope>NUCLEOTIDE SEQUENCE [LARGE SCALE GENOMIC DNA]</scope>
    <source>
        <strain evidence="2 3">NBRC 110095</strain>
    </source>
</reference>
<organism evidence="2 3">
    <name type="scientific">Marinibactrum halimedae</name>
    <dbReference type="NCBI Taxonomy" id="1444977"/>
    <lineage>
        <taxon>Bacteria</taxon>
        <taxon>Pseudomonadati</taxon>
        <taxon>Pseudomonadota</taxon>
        <taxon>Gammaproteobacteria</taxon>
        <taxon>Cellvibrionales</taxon>
        <taxon>Cellvibrionaceae</taxon>
        <taxon>Marinibactrum</taxon>
    </lineage>
</organism>